<gene>
    <name evidence="3" type="ORF">g.8166</name>
</gene>
<dbReference type="InterPro" id="IPR001806">
    <property type="entry name" value="Small_GTPase"/>
</dbReference>
<keyword evidence="2" id="KW-0547">Nucleotide-binding</keyword>
<dbReference type="SMART" id="SM00174">
    <property type="entry name" value="RHO"/>
    <property type="match status" value="1"/>
</dbReference>
<sequence>MPANIYRSKLVFIGECTVGKTALLQMIISDGREYPKTYNMWDQPNLLMIVYDVTSKYTFDAVSEWHKVALAAEWAPISRSPLASLLFANKCDLSSHRIVSEQDGRLLAEKLNMEYFEGSAKENQGIVEAFQWFTQICHENNEKTSTETNVKPSYDLYHKSILRSGSSNNSSPVLI</sequence>
<name>A0A1B6C4V0_9HEMI</name>
<dbReference type="SUPFAM" id="SSF52540">
    <property type="entry name" value="P-loop containing nucleoside triphosphate hydrolases"/>
    <property type="match status" value="1"/>
</dbReference>
<dbReference type="Pfam" id="PF00071">
    <property type="entry name" value="Ras"/>
    <property type="match status" value="1"/>
</dbReference>
<accession>A0A1B6C4V0</accession>
<dbReference type="EMBL" id="GEDC01028760">
    <property type="protein sequence ID" value="JAS08538.1"/>
    <property type="molecule type" value="Transcribed_RNA"/>
</dbReference>
<protein>
    <submittedName>
        <fullName evidence="3">Uncharacterized protein</fullName>
    </submittedName>
</protein>
<reference evidence="3" key="1">
    <citation type="submission" date="2015-12" db="EMBL/GenBank/DDBJ databases">
        <title>De novo transcriptome assembly of four potential Pierce s Disease insect vectors from Arizona vineyards.</title>
        <authorList>
            <person name="Tassone E.E."/>
        </authorList>
    </citation>
    <scope>NUCLEOTIDE SEQUENCE</scope>
</reference>
<dbReference type="PRINTS" id="PR00449">
    <property type="entry name" value="RASTRNSFRMNG"/>
</dbReference>
<evidence type="ECO:0000256" key="2">
    <source>
        <dbReference type="ARBA" id="ARBA00022741"/>
    </source>
</evidence>
<dbReference type="GO" id="GO:0005525">
    <property type="term" value="F:GTP binding"/>
    <property type="evidence" value="ECO:0007669"/>
    <property type="project" value="InterPro"/>
</dbReference>
<dbReference type="Gene3D" id="3.40.50.300">
    <property type="entry name" value="P-loop containing nucleotide triphosphate hydrolases"/>
    <property type="match status" value="1"/>
</dbReference>
<organism evidence="3">
    <name type="scientific">Clastoptera arizonana</name>
    <name type="common">Arizona spittle bug</name>
    <dbReference type="NCBI Taxonomy" id="38151"/>
    <lineage>
        <taxon>Eukaryota</taxon>
        <taxon>Metazoa</taxon>
        <taxon>Ecdysozoa</taxon>
        <taxon>Arthropoda</taxon>
        <taxon>Hexapoda</taxon>
        <taxon>Insecta</taxon>
        <taxon>Pterygota</taxon>
        <taxon>Neoptera</taxon>
        <taxon>Paraneoptera</taxon>
        <taxon>Hemiptera</taxon>
        <taxon>Auchenorrhyncha</taxon>
        <taxon>Cercopoidea</taxon>
        <taxon>Clastopteridae</taxon>
        <taxon>Clastoptera</taxon>
    </lineage>
</organism>
<dbReference type="SMART" id="SM00173">
    <property type="entry name" value="RAS"/>
    <property type="match status" value="1"/>
</dbReference>
<evidence type="ECO:0000256" key="1">
    <source>
        <dbReference type="ARBA" id="ARBA00006270"/>
    </source>
</evidence>
<dbReference type="GO" id="GO:0003924">
    <property type="term" value="F:GTPase activity"/>
    <property type="evidence" value="ECO:0007669"/>
    <property type="project" value="InterPro"/>
</dbReference>
<evidence type="ECO:0000313" key="3">
    <source>
        <dbReference type="EMBL" id="JAS08538.1"/>
    </source>
</evidence>
<dbReference type="PANTHER" id="PTHR47978">
    <property type="match status" value="1"/>
</dbReference>
<dbReference type="AlphaFoldDB" id="A0A1B6C4V0"/>
<dbReference type="InterPro" id="IPR027417">
    <property type="entry name" value="P-loop_NTPase"/>
</dbReference>
<proteinExistence type="inferred from homology"/>
<dbReference type="PROSITE" id="PS51419">
    <property type="entry name" value="RAB"/>
    <property type="match status" value="1"/>
</dbReference>
<comment type="similarity">
    <text evidence="1">Belongs to the small GTPase superfamily. Rab family.</text>
</comment>
<dbReference type="SMART" id="SM00175">
    <property type="entry name" value="RAB"/>
    <property type="match status" value="1"/>
</dbReference>